<dbReference type="Gene3D" id="3.20.20.140">
    <property type="entry name" value="Metal-dependent hydrolases"/>
    <property type="match status" value="1"/>
</dbReference>
<sequence length="475" mass="55121">MVKKYIVVLPLAVIAILATIFQYPVHIINALTLESVPGYGVQISIVRVIFEPVLGVLLYLNRSLYPLQELPIALGWIVTFYVLYGLYKVRSTISDGQRSRRVLLFLGNLPLLIGICFAIFVVILFLPLPNNTIVNNTDNEVLVTTHAHTEFSHDGLMSQEKMWQWHRRNGFDAFFITDHANYAKTLEFSQRQRRRELPPEPLILVGQEHSGSNHMSLLGLKGTFETKGKPDSVIVNLVHKYGGAVLVNHWFDGKGKAKEFYKDLGVDGFEIENVGKELYYDRELFRELKEYCEDHNLLMVGGLDFHGYGRACAIWNAFTIPNWDKMDLVSRENAILEVLRARDQDKVKVLMYNDRPYYDSSNLVFSPFITLINYFRTLNLYQVLSWFFWLILVQLLWNFRRRYFVPMRKKIAIAGLLSALFLVALGFYYWVRANAVKGYSDLFLEYSSLLLIIGSVFMGYSLFVMYIRFFRKVKK</sequence>
<evidence type="ECO:0000313" key="3">
    <source>
        <dbReference type="EMBL" id="RTE52693.1"/>
    </source>
</evidence>
<dbReference type="EMBL" id="RQPJ01000014">
    <property type="protein sequence ID" value="RTE52693.1"/>
    <property type="molecule type" value="Genomic_DNA"/>
</dbReference>
<dbReference type="RefSeq" id="WP_126162927.1">
    <property type="nucleotide sequence ID" value="NZ_RQPJ01000014.1"/>
</dbReference>
<dbReference type="OrthoDB" id="1420295at2"/>
<dbReference type="Proteomes" id="UP000267585">
    <property type="component" value="Unassembled WGS sequence"/>
</dbReference>
<dbReference type="InterPro" id="IPR016195">
    <property type="entry name" value="Pol/histidinol_Pase-like"/>
</dbReference>
<dbReference type="InterPro" id="IPR052018">
    <property type="entry name" value="PHP_domain"/>
</dbReference>
<keyword evidence="1" id="KW-0812">Transmembrane</keyword>
<dbReference type="PANTHER" id="PTHR42924">
    <property type="entry name" value="EXONUCLEASE"/>
    <property type="match status" value="1"/>
</dbReference>
<dbReference type="PANTHER" id="PTHR42924:SF3">
    <property type="entry name" value="POLYMERASE_HISTIDINOL PHOSPHATASE N-TERMINAL DOMAIN-CONTAINING PROTEIN"/>
    <property type="match status" value="1"/>
</dbReference>
<evidence type="ECO:0000256" key="1">
    <source>
        <dbReference type="SAM" id="Phobius"/>
    </source>
</evidence>
<dbReference type="GO" id="GO:0004534">
    <property type="term" value="F:5'-3' RNA exonuclease activity"/>
    <property type="evidence" value="ECO:0007669"/>
    <property type="project" value="TreeGrafter"/>
</dbReference>
<feature type="transmembrane region" description="Helical" evidence="1">
    <location>
        <begin position="102"/>
        <end position="126"/>
    </location>
</feature>
<comment type="caution">
    <text evidence="3">The sequence shown here is derived from an EMBL/GenBank/DDBJ whole genome shotgun (WGS) entry which is preliminary data.</text>
</comment>
<accession>A0A3S0BVQ2</accession>
<keyword evidence="1" id="KW-1133">Transmembrane helix</keyword>
<keyword evidence="4" id="KW-1185">Reference proteome</keyword>
<feature type="transmembrane region" description="Helical" evidence="1">
    <location>
        <begin position="411"/>
        <end position="431"/>
    </location>
</feature>
<name>A0A3S0BVQ2_9FLAO</name>
<feature type="transmembrane region" description="Helical" evidence="1">
    <location>
        <begin position="6"/>
        <end position="27"/>
    </location>
</feature>
<keyword evidence="1" id="KW-0472">Membrane</keyword>
<evidence type="ECO:0000259" key="2">
    <source>
        <dbReference type="Pfam" id="PF02811"/>
    </source>
</evidence>
<dbReference type="GO" id="GO:0035312">
    <property type="term" value="F:5'-3' DNA exonuclease activity"/>
    <property type="evidence" value="ECO:0007669"/>
    <property type="project" value="TreeGrafter"/>
</dbReference>
<dbReference type="Pfam" id="PF02811">
    <property type="entry name" value="PHP"/>
    <property type="match status" value="1"/>
</dbReference>
<gene>
    <name evidence="3" type="ORF">EHW67_13520</name>
</gene>
<organism evidence="3 4">
    <name type="scientific">Arenibacter aquaticus</name>
    <dbReference type="NCBI Taxonomy" id="2489054"/>
    <lineage>
        <taxon>Bacteria</taxon>
        <taxon>Pseudomonadati</taxon>
        <taxon>Bacteroidota</taxon>
        <taxon>Flavobacteriia</taxon>
        <taxon>Flavobacteriales</taxon>
        <taxon>Flavobacteriaceae</taxon>
        <taxon>Arenibacter</taxon>
    </lineage>
</organism>
<reference evidence="3 4" key="1">
    <citation type="submission" date="2018-11" db="EMBL/GenBank/DDBJ databases">
        <title>Arenibacter aquaticus sp.nov., a marine bacterium isolated from surface seawater in the South China Sea.</title>
        <authorList>
            <person name="Guo J."/>
            <person name="Sun J."/>
        </authorList>
    </citation>
    <scope>NUCLEOTIDE SEQUENCE [LARGE SCALE GENOMIC DNA]</scope>
    <source>
        <strain evidence="3 4">GUO666</strain>
    </source>
</reference>
<protein>
    <submittedName>
        <fullName evidence="3">PHP domain-containing protein</fullName>
    </submittedName>
</protein>
<proteinExistence type="predicted"/>
<feature type="transmembrane region" description="Helical" evidence="1">
    <location>
        <begin position="72"/>
        <end position="90"/>
    </location>
</feature>
<feature type="transmembrane region" description="Helical" evidence="1">
    <location>
        <begin position="443"/>
        <end position="467"/>
    </location>
</feature>
<dbReference type="AlphaFoldDB" id="A0A3S0BVQ2"/>
<dbReference type="SUPFAM" id="SSF89550">
    <property type="entry name" value="PHP domain-like"/>
    <property type="match status" value="1"/>
</dbReference>
<feature type="domain" description="PHP" evidence="2">
    <location>
        <begin position="145"/>
        <end position="196"/>
    </location>
</feature>
<dbReference type="InterPro" id="IPR004013">
    <property type="entry name" value="PHP_dom"/>
</dbReference>
<evidence type="ECO:0000313" key="4">
    <source>
        <dbReference type="Proteomes" id="UP000267585"/>
    </source>
</evidence>
<feature type="transmembrane region" description="Helical" evidence="1">
    <location>
        <begin position="380"/>
        <end position="399"/>
    </location>
</feature>